<proteinExistence type="predicted"/>
<protein>
    <recommendedName>
        <fullName evidence="3">DUF4440 domain-containing protein</fullName>
    </recommendedName>
</protein>
<accession>A0A1G7NRQ9</accession>
<reference evidence="1 2" key="1">
    <citation type="submission" date="2016-10" db="EMBL/GenBank/DDBJ databases">
        <authorList>
            <person name="de Groot N.N."/>
        </authorList>
    </citation>
    <scope>NUCLEOTIDE SEQUENCE [LARGE SCALE GENOMIC DNA]</scope>
    <source>
        <strain evidence="1 2">DSM 27375</strain>
    </source>
</reference>
<evidence type="ECO:0000313" key="1">
    <source>
        <dbReference type="EMBL" id="SDF76651.1"/>
    </source>
</evidence>
<evidence type="ECO:0000313" key="2">
    <source>
        <dbReference type="Proteomes" id="UP000182284"/>
    </source>
</evidence>
<dbReference type="Proteomes" id="UP000182284">
    <property type="component" value="Unassembled WGS sequence"/>
</dbReference>
<name>A0A1G7NRQ9_9RHOB</name>
<evidence type="ECO:0008006" key="3">
    <source>
        <dbReference type="Google" id="ProtNLM"/>
    </source>
</evidence>
<organism evidence="1 2">
    <name type="scientific">Celeribacter baekdonensis</name>
    <dbReference type="NCBI Taxonomy" id="875171"/>
    <lineage>
        <taxon>Bacteria</taxon>
        <taxon>Pseudomonadati</taxon>
        <taxon>Pseudomonadota</taxon>
        <taxon>Alphaproteobacteria</taxon>
        <taxon>Rhodobacterales</taxon>
        <taxon>Roseobacteraceae</taxon>
        <taxon>Celeribacter</taxon>
    </lineage>
</organism>
<gene>
    <name evidence="1" type="ORF">SAMN04488117_10764</name>
</gene>
<dbReference type="RefSeq" id="WP_074645592.1">
    <property type="nucleotide sequence ID" value="NZ_FNBL01000007.1"/>
</dbReference>
<dbReference type="EMBL" id="FNBL01000007">
    <property type="protein sequence ID" value="SDF76651.1"/>
    <property type="molecule type" value="Genomic_DNA"/>
</dbReference>
<dbReference type="OrthoDB" id="7651124at2"/>
<sequence>MNEAEFRAFLDDISTCFITGDFDTWANRILLPFSMVQKRGPVMFQTRHELKADFDLYLQACEIMKLDEIYRRPISLEDCHDGTFIATYETQLLSHGQRATAPYTASALIHATEDGYKMSSILNALGHQTWTGTSPA</sequence>
<dbReference type="AlphaFoldDB" id="A0A1G7NRQ9"/>